<evidence type="ECO:0000256" key="2">
    <source>
        <dbReference type="RuleBase" id="RU003651"/>
    </source>
</evidence>
<reference evidence="4" key="1">
    <citation type="submission" date="2019-06" db="EMBL/GenBank/DDBJ databases">
        <title>Genomics analysis of Aphanomyces spp. identifies a new class of oomycete effector associated with host adaptation.</title>
        <authorList>
            <person name="Gaulin E."/>
        </authorList>
    </citation>
    <scope>NUCLEOTIDE SEQUENCE</scope>
    <source>
        <strain evidence="4">CBS 578.67</strain>
    </source>
</reference>
<feature type="non-terminal residue" evidence="4">
    <location>
        <position position="1"/>
    </location>
</feature>
<dbReference type="SUPFAM" id="SSF52540">
    <property type="entry name" value="P-loop containing nucleoside triphosphate hydrolases"/>
    <property type="match status" value="1"/>
</dbReference>
<evidence type="ECO:0000313" key="4">
    <source>
        <dbReference type="EMBL" id="KAF0702858.1"/>
    </source>
</evidence>
<evidence type="ECO:0000256" key="1">
    <source>
        <dbReference type="ARBA" id="ARBA00007448"/>
    </source>
</evidence>
<proteinExistence type="inferred from homology"/>
<keyword evidence="2" id="KW-0547">Nucleotide-binding</keyword>
<organism evidence="4">
    <name type="scientific">Aphanomyces stellatus</name>
    <dbReference type="NCBI Taxonomy" id="120398"/>
    <lineage>
        <taxon>Eukaryota</taxon>
        <taxon>Sar</taxon>
        <taxon>Stramenopiles</taxon>
        <taxon>Oomycota</taxon>
        <taxon>Saprolegniomycetes</taxon>
        <taxon>Saprolegniales</taxon>
        <taxon>Verrucalvaceae</taxon>
        <taxon>Aphanomyces</taxon>
    </lineage>
</organism>
<sequence>GMMNSLRTNNVVIDTLVCLLLPVIFTSLLNSSTHVATLVAYLQAYFGHKEPHTVTRRIEIKQSFNSWGKVHDADQTNHILQKAISIYLSDHLDMKRKSGRYELLEKVVQSSDDNSDTASSDSDSEDDYWSYYYPSEEDQLKKLSVGALPPINEWIEIDDGLFFMHEMKNEQNDNGDSKKTTGGGLSESTVTFLLQSHETDASQRIDAFVNRAYANYQAQVLAKHTKDKTRYMYIGGTATTDDAVTQYKRYALGEDKTFESLFFEEKTSLLHLLDNFLQKKGKFGIPGFPYKMGVLLHGPPGTGKTSLIKAIAQHTKRHIVNISLAKIQTNQELMDMMCDMKFRIQGEDLPVQLGYENVVFVMEDIDCASNVVNARTSPDDDKASEEIMAEKMATMTKEQKEDAAMDKLIADTIKNSASKFGPKDKLNLSGLLNVLDGVVDTPGRILIMTTNHPEKLDPALIRPGRVNKKLLLGHMTSRQAQHMMEHYFGGSLEAKQKLVVDEVFKANPAISPAQVEQLCAEYDE</sequence>
<gene>
    <name evidence="4" type="ORF">As57867_007706</name>
</gene>
<comment type="caution">
    <text evidence="4">The sequence shown here is derived from an EMBL/GenBank/DDBJ whole genome shotgun (WGS) entry which is preliminary data.</text>
</comment>
<dbReference type="InterPro" id="IPR003959">
    <property type="entry name" value="ATPase_AAA_core"/>
</dbReference>
<dbReference type="Gene3D" id="3.40.50.300">
    <property type="entry name" value="P-loop containing nucleotide triphosphate hydrolases"/>
    <property type="match status" value="1"/>
</dbReference>
<dbReference type="InterPro" id="IPR050747">
    <property type="entry name" value="Mitochondrial_chaperone_BCS1"/>
</dbReference>
<dbReference type="Pfam" id="PF00004">
    <property type="entry name" value="AAA"/>
    <property type="match status" value="1"/>
</dbReference>
<dbReference type="AlphaFoldDB" id="A0A6A4Z188"/>
<protein>
    <recommendedName>
        <fullName evidence="3">AAA+ ATPase domain-containing protein</fullName>
    </recommendedName>
</protein>
<name>A0A6A4Z188_9STRA</name>
<dbReference type="GO" id="GO:0016887">
    <property type="term" value="F:ATP hydrolysis activity"/>
    <property type="evidence" value="ECO:0007669"/>
    <property type="project" value="InterPro"/>
</dbReference>
<dbReference type="OrthoDB" id="10251412at2759"/>
<feature type="domain" description="AAA+ ATPase" evidence="3">
    <location>
        <begin position="290"/>
        <end position="476"/>
    </location>
</feature>
<dbReference type="PROSITE" id="PS00674">
    <property type="entry name" value="AAA"/>
    <property type="match status" value="1"/>
</dbReference>
<dbReference type="InterPro" id="IPR003593">
    <property type="entry name" value="AAA+_ATPase"/>
</dbReference>
<dbReference type="GO" id="GO:0005524">
    <property type="term" value="F:ATP binding"/>
    <property type="evidence" value="ECO:0007669"/>
    <property type="project" value="UniProtKB-KW"/>
</dbReference>
<accession>A0A6A4Z188</accession>
<keyword evidence="2" id="KW-0067">ATP-binding</keyword>
<dbReference type="PANTHER" id="PTHR23070">
    <property type="entry name" value="BCS1 AAA-TYPE ATPASE"/>
    <property type="match status" value="1"/>
</dbReference>
<feature type="non-terminal residue" evidence="4">
    <location>
        <position position="524"/>
    </location>
</feature>
<dbReference type="EMBL" id="VJMH01004484">
    <property type="protein sequence ID" value="KAF0702858.1"/>
    <property type="molecule type" value="Genomic_DNA"/>
</dbReference>
<dbReference type="InterPro" id="IPR027417">
    <property type="entry name" value="P-loop_NTPase"/>
</dbReference>
<evidence type="ECO:0000259" key="3">
    <source>
        <dbReference type="SMART" id="SM00382"/>
    </source>
</evidence>
<comment type="similarity">
    <text evidence="1">Belongs to the AAA ATPase family. BCS1 subfamily.</text>
</comment>
<dbReference type="InterPro" id="IPR003960">
    <property type="entry name" value="ATPase_AAA_CS"/>
</dbReference>
<dbReference type="SMART" id="SM00382">
    <property type="entry name" value="AAA"/>
    <property type="match status" value="1"/>
</dbReference>